<dbReference type="Gene3D" id="1.20.1250.20">
    <property type="entry name" value="MFS general substrate transporter like domains"/>
    <property type="match status" value="1"/>
</dbReference>
<protein>
    <submittedName>
        <fullName evidence="8">Peptide transporter family 1</fullName>
    </submittedName>
</protein>
<sequence>MTSRYRNKLLTPVIWCILATEFSERFCYYGFRGILTLYFTVDLGYDENRAIAMFALTTALAYLSPMAGSLMADGHWGRYRTIMVFGSVYVIGMILLTAGAFLANSQQSQRGWTMVGLFLVCLGTGGIKPCVSSFGADQVGDATKQPQSTLSLDEMERNRLLGQHNLEPVISRDEQVRAFFAYFYFSINFGALSSLAIVPLVRSHYGFGMAFLIPTLFMITAMALFVSMHGSYVHHVPESSLSDTFVLCWWLIKRNTCSYLPPPVQRIFPCLKEGPRPAQQQDRHLAIPTHDHESDDGREQDDGVFDQKLNDARQAVHILPIMTLLPIFWCLYDQQGSVWTLQATRMELNGLQPEQLNIVNPLQIMILIPLFDQSIYPWLEQRRVNIRPLRRMACGMLLAAGAFVISGWVESAIQNREAENAPKLNVFWQIPQITLLSIAEILVSVTGLEFAYATSPDRLKAFLMGLFLLTTSVGDFFSGFLYSTVFVNLNRATIMHICGSLMLGNLVLFARVSWWWEEQERRKQEKQSENPSTFLDDGIEIQEQRAP</sequence>
<feature type="transmembrane region" description="Helical" evidence="7">
    <location>
        <begin position="494"/>
        <end position="516"/>
    </location>
</feature>
<dbReference type="GO" id="GO:0016020">
    <property type="term" value="C:membrane"/>
    <property type="evidence" value="ECO:0007669"/>
    <property type="project" value="UniProtKB-SubCell"/>
</dbReference>
<feature type="transmembrane region" description="Helical" evidence="7">
    <location>
        <begin position="49"/>
        <end position="70"/>
    </location>
</feature>
<organism evidence="8 9">
    <name type="scientific">Seminavis robusta</name>
    <dbReference type="NCBI Taxonomy" id="568900"/>
    <lineage>
        <taxon>Eukaryota</taxon>
        <taxon>Sar</taxon>
        <taxon>Stramenopiles</taxon>
        <taxon>Ochrophyta</taxon>
        <taxon>Bacillariophyta</taxon>
        <taxon>Bacillariophyceae</taxon>
        <taxon>Bacillariophycidae</taxon>
        <taxon>Naviculales</taxon>
        <taxon>Naviculaceae</taxon>
        <taxon>Seminavis</taxon>
    </lineage>
</organism>
<evidence type="ECO:0000256" key="7">
    <source>
        <dbReference type="SAM" id="Phobius"/>
    </source>
</evidence>
<accession>A0A9N8H2G3</accession>
<dbReference type="GO" id="GO:0022857">
    <property type="term" value="F:transmembrane transporter activity"/>
    <property type="evidence" value="ECO:0007669"/>
    <property type="project" value="InterPro"/>
</dbReference>
<feature type="transmembrane region" description="Helical" evidence="7">
    <location>
        <begin position="392"/>
        <end position="413"/>
    </location>
</feature>
<evidence type="ECO:0000313" key="9">
    <source>
        <dbReference type="Proteomes" id="UP001153069"/>
    </source>
</evidence>
<proteinExistence type="inferred from homology"/>
<dbReference type="OrthoDB" id="8904098at2759"/>
<comment type="subcellular location">
    <subcellularLocation>
        <location evidence="1">Membrane</location>
        <topology evidence="1">Multi-pass membrane protein</topology>
    </subcellularLocation>
</comment>
<dbReference type="InterPro" id="IPR036259">
    <property type="entry name" value="MFS_trans_sf"/>
</dbReference>
<evidence type="ECO:0000256" key="1">
    <source>
        <dbReference type="ARBA" id="ARBA00004141"/>
    </source>
</evidence>
<evidence type="ECO:0000313" key="8">
    <source>
        <dbReference type="EMBL" id="CAB9498326.1"/>
    </source>
</evidence>
<evidence type="ECO:0000256" key="3">
    <source>
        <dbReference type="ARBA" id="ARBA00022692"/>
    </source>
</evidence>
<dbReference type="Pfam" id="PF00854">
    <property type="entry name" value="PTR2"/>
    <property type="match status" value="1"/>
</dbReference>
<keyword evidence="3 7" id="KW-0812">Transmembrane</keyword>
<keyword evidence="4 7" id="KW-1133">Transmembrane helix</keyword>
<dbReference type="Proteomes" id="UP001153069">
    <property type="component" value="Unassembled WGS sequence"/>
</dbReference>
<gene>
    <name evidence="8" type="ORF">SEMRO_35_G022590.1</name>
</gene>
<name>A0A9N8H2G3_9STRA</name>
<comment type="caution">
    <text evidence="8">The sequence shown here is derived from an EMBL/GenBank/DDBJ whole genome shotgun (WGS) entry which is preliminary data.</text>
</comment>
<feature type="transmembrane region" description="Helical" evidence="7">
    <location>
        <begin position="433"/>
        <end position="454"/>
    </location>
</feature>
<dbReference type="EMBL" id="CAICTM010000035">
    <property type="protein sequence ID" value="CAB9498326.1"/>
    <property type="molecule type" value="Genomic_DNA"/>
</dbReference>
<reference evidence="8" key="1">
    <citation type="submission" date="2020-06" db="EMBL/GenBank/DDBJ databases">
        <authorList>
            <consortium name="Plant Systems Biology data submission"/>
        </authorList>
    </citation>
    <scope>NUCLEOTIDE SEQUENCE</scope>
    <source>
        <strain evidence="8">D6</strain>
    </source>
</reference>
<dbReference type="PANTHER" id="PTHR11654">
    <property type="entry name" value="OLIGOPEPTIDE TRANSPORTER-RELATED"/>
    <property type="match status" value="1"/>
</dbReference>
<comment type="similarity">
    <text evidence="2">Belongs to the major facilitator superfamily. Proton-dependent oligopeptide transporter (POT/PTR) (TC 2.A.17) family.</text>
</comment>
<feature type="transmembrane region" description="Helical" evidence="7">
    <location>
        <begin position="179"/>
        <end position="201"/>
    </location>
</feature>
<feature type="region of interest" description="Disordered" evidence="6">
    <location>
        <begin position="522"/>
        <end position="547"/>
    </location>
</feature>
<feature type="transmembrane region" description="Helical" evidence="7">
    <location>
        <begin position="82"/>
        <end position="103"/>
    </location>
</feature>
<keyword evidence="9" id="KW-1185">Reference proteome</keyword>
<dbReference type="AlphaFoldDB" id="A0A9N8H2G3"/>
<feature type="transmembrane region" description="Helical" evidence="7">
    <location>
        <begin position="207"/>
        <end position="226"/>
    </location>
</feature>
<evidence type="ECO:0000256" key="2">
    <source>
        <dbReference type="ARBA" id="ARBA00005982"/>
    </source>
</evidence>
<evidence type="ECO:0000256" key="5">
    <source>
        <dbReference type="ARBA" id="ARBA00023136"/>
    </source>
</evidence>
<evidence type="ECO:0000256" key="6">
    <source>
        <dbReference type="SAM" id="MobiDB-lite"/>
    </source>
</evidence>
<keyword evidence="5 7" id="KW-0472">Membrane</keyword>
<dbReference type="InterPro" id="IPR000109">
    <property type="entry name" value="POT_fam"/>
</dbReference>
<feature type="transmembrane region" description="Helical" evidence="7">
    <location>
        <begin position="461"/>
        <end position="482"/>
    </location>
</feature>
<dbReference type="SUPFAM" id="SSF103473">
    <property type="entry name" value="MFS general substrate transporter"/>
    <property type="match status" value="2"/>
</dbReference>
<evidence type="ECO:0000256" key="4">
    <source>
        <dbReference type="ARBA" id="ARBA00022989"/>
    </source>
</evidence>